<evidence type="ECO:0000313" key="2">
    <source>
        <dbReference type="EMBL" id="KAK9174893.1"/>
    </source>
</evidence>
<evidence type="ECO:0000313" key="3">
    <source>
        <dbReference type="Proteomes" id="UP001428341"/>
    </source>
</evidence>
<feature type="compositionally biased region" description="Basic and acidic residues" evidence="1">
    <location>
        <begin position="15"/>
        <end position="24"/>
    </location>
</feature>
<evidence type="ECO:0000256" key="1">
    <source>
        <dbReference type="SAM" id="MobiDB-lite"/>
    </source>
</evidence>
<accession>A0AAP0LGI7</accession>
<name>A0AAP0LGI7_9ROSI</name>
<proteinExistence type="predicted"/>
<sequence>MKRNASGMFLEDSDDSNRDSSEFSRELFKEKAPIGDIKGLYQFKKLPSLSLVYLTPWSSGNNSVKMVNCRA</sequence>
<protein>
    <submittedName>
        <fullName evidence="2">Uncharacterized protein</fullName>
    </submittedName>
</protein>
<organism evidence="2 3">
    <name type="scientific">Citrus x changshan-huyou</name>
    <dbReference type="NCBI Taxonomy" id="2935761"/>
    <lineage>
        <taxon>Eukaryota</taxon>
        <taxon>Viridiplantae</taxon>
        <taxon>Streptophyta</taxon>
        <taxon>Embryophyta</taxon>
        <taxon>Tracheophyta</taxon>
        <taxon>Spermatophyta</taxon>
        <taxon>Magnoliopsida</taxon>
        <taxon>eudicotyledons</taxon>
        <taxon>Gunneridae</taxon>
        <taxon>Pentapetalae</taxon>
        <taxon>rosids</taxon>
        <taxon>malvids</taxon>
        <taxon>Sapindales</taxon>
        <taxon>Rutaceae</taxon>
        <taxon>Aurantioideae</taxon>
        <taxon>Citrus</taxon>
    </lineage>
</organism>
<feature type="region of interest" description="Disordered" evidence="1">
    <location>
        <begin position="1"/>
        <end position="24"/>
    </location>
</feature>
<gene>
    <name evidence="2" type="ORF">WN944_026897</name>
</gene>
<reference evidence="2 3" key="1">
    <citation type="submission" date="2024-05" db="EMBL/GenBank/DDBJ databases">
        <title>Haplotype-resolved chromosome-level genome assembly of Huyou (Citrus changshanensis).</title>
        <authorList>
            <person name="Miao C."/>
            <person name="Chen W."/>
            <person name="Wu Y."/>
            <person name="Wang L."/>
            <person name="Zhao S."/>
            <person name="Grierson D."/>
            <person name="Xu C."/>
            <person name="Chen K."/>
        </authorList>
    </citation>
    <scope>NUCLEOTIDE SEQUENCE [LARGE SCALE GENOMIC DNA]</scope>
    <source>
        <strain evidence="2">01-14</strain>
        <tissue evidence="2">Leaf</tissue>
    </source>
</reference>
<dbReference type="AlphaFoldDB" id="A0AAP0LGI7"/>
<dbReference type="Proteomes" id="UP001428341">
    <property type="component" value="Unassembled WGS sequence"/>
</dbReference>
<keyword evidence="3" id="KW-1185">Reference proteome</keyword>
<comment type="caution">
    <text evidence="2">The sequence shown here is derived from an EMBL/GenBank/DDBJ whole genome shotgun (WGS) entry which is preliminary data.</text>
</comment>
<dbReference type="EMBL" id="JBCGBO010000025">
    <property type="protein sequence ID" value="KAK9174893.1"/>
    <property type="molecule type" value="Genomic_DNA"/>
</dbReference>